<dbReference type="GO" id="GO:0005794">
    <property type="term" value="C:Golgi apparatus"/>
    <property type="evidence" value="ECO:0007669"/>
    <property type="project" value="UniProtKB-SubCell"/>
</dbReference>
<keyword evidence="11 22" id="KW-0732">Signal</keyword>
<keyword evidence="12" id="KW-0378">Hydrolase</keyword>
<reference evidence="25" key="2">
    <citation type="submission" date="2018-11" db="EMBL/GenBank/DDBJ databases">
        <title>Trombidioid mite genomics.</title>
        <authorList>
            <person name="Dong X."/>
        </authorList>
    </citation>
    <scope>NUCLEOTIDE SEQUENCE</scope>
    <source>
        <strain evidence="25">UoL-WK</strain>
    </source>
</reference>
<dbReference type="OrthoDB" id="10013407at2759"/>
<feature type="domain" description="Peptidase M28" evidence="23">
    <location>
        <begin position="259"/>
        <end position="452"/>
    </location>
</feature>
<dbReference type="Gene3D" id="3.50.30.30">
    <property type="match status" value="1"/>
</dbReference>
<evidence type="ECO:0000256" key="19">
    <source>
        <dbReference type="ARBA" id="ARBA00023228"/>
    </source>
</evidence>
<keyword evidence="9" id="KW-0645">Protease</keyword>
<dbReference type="GO" id="GO:0046872">
    <property type="term" value="F:metal ion binding"/>
    <property type="evidence" value="ECO:0007669"/>
    <property type="project" value="UniProtKB-KW"/>
</dbReference>
<feature type="signal peptide" evidence="22">
    <location>
        <begin position="1"/>
        <end position="21"/>
    </location>
</feature>
<evidence type="ECO:0000256" key="16">
    <source>
        <dbReference type="ARBA" id="ARBA00023049"/>
    </source>
</evidence>
<evidence type="ECO:0000256" key="18">
    <source>
        <dbReference type="ARBA" id="ARBA00023180"/>
    </source>
</evidence>
<keyword evidence="15" id="KW-0333">Golgi apparatus</keyword>
<comment type="subcellular location">
    <subcellularLocation>
        <location evidence="1">Endoplasmic reticulum</location>
    </subcellularLocation>
    <subcellularLocation>
        <location evidence="3">Golgi apparatus</location>
    </subcellularLocation>
    <subcellularLocation>
        <location evidence="2">Lysosome</location>
    </subcellularLocation>
    <subcellularLocation>
        <location evidence="4">Secreted</location>
    </subcellularLocation>
</comment>
<evidence type="ECO:0000313" key="26">
    <source>
        <dbReference type="Proteomes" id="UP000285301"/>
    </source>
</evidence>
<evidence type="ECO:0000256" key="2">
    <source>
        <dbReference type="ARBA" id="ARBA00004371"/>
    </source>
</evidence>
<name>A0A3S3PGW6_9ACAR</name>
<evidence type="ECO:0000256" key="12">
    <source>
        <dbReference type="ARBA" id="ARBA00022801"/>
    </source>
</evidence>
<evidence type="ECO:0000256" key="13">
    <source>
        <dbReference type="ARBA" id="ARBA00022824"/>
    </source>
</evidence>
<evidence type="ECO:0000313" key="25">
    <source>
        <dbReference type="EMBL" id="RWS15013.1"/>
    </source>
</evidence>
<evidence type="ECO:0000256" key="10">
    <source>
        <dbReference type="ARBA" id="ARBA00022723"/>
    </source>
</evidence>
<evidence type="ECO:0000256" key="20">
    <source>
        <dbReference type="ARBA" id="ARBA00025833"/>
    </source>
</evidence>
<dbReference type="PANTHER" id="PTHR12053:SF3">
    <property type="entry name" value="CARBOXYPEPTIDASE Q"/>
    <property type="match status" value="1"/>
</dbReference>
<evidence type="ECO:0000256" key="11">
    <source>
        <dbReference type="ARBA" id="ARBA00022729"/>
    </source>
</evidence>
<comment type="caution">
    <text evidence="25">The sequence shown here is derived from an EMBL/GenBank/DDBJ whole genome shotgun (WGS) entry which is preliminary data.</text>
</comment>
<protein>
    <recommendedName>
        <fullName evidence="6">Carboxypeptidase Q</fullName>
    </recommendedName>
    <alternativeName>
        <fullName evidence="21">Plasma glutamate carboxypeptidase</fullName>
    </alternativeName>
</protein>
<accession>A0A3S3PGW6</accession>
<evidence type="ECO:0000256" key="17">
    <source>
        <dbReference type="ARBA" id="ARBA00023145"/>
    </source>
</evidence>
<dbReference type="Pfam" id="PF04389">
    <property type="entry name" value="Peptidase_M28"/>
    <property type="match status" value="1"/>
</dbReference>
<keyword evidence="26" id="KW-1185">Reference proteome</keyword>
<keyword evidence="16" id="KW-0482">Metalloprotease</keyword>
<dbReference type="SUPFAM" id="SSF53187">
    <property type="entry name" value="Zn-dependent exopeptidases"/>
    <property type="match status" value="1"/>
</dbReference>
<dbReference type="GO" id="GO:0004180">
    <property type="term" value="F:carboxypeptidase activity"/>
    <property type="evidence" value="ECO:0007669"/>
    <property type="project" value="UniProtKB-KW"/>
</dbReference>
<sequence>MSIKEVSFLILCLLLCQKATSSCECCSEEISSKATIVNRIINVLTKGNEAGVTYNELEKFVDKFGPRMTGTETLENSIDYMLDLLRRNGLNARTEEVEAPFWIRGEEYAEMTKPWPKKFGVLGIGLSVGTNGANISAPVLVVTSFEELEERRDEVQGKIVVYNFKFKSYGVSVKYRSQGASRASKYGALAVLVKSVTPFSLYTPHTGMLNYDQTVPKIPAACITVEDAELIHRLSKRDNVSVRLFMGAKTLDKPAISRNIIVDIKGWKYPEEVVIVSGHIDSWDVGQGAMDDGGGAFVSWRALAVIHNLGLKPKRTLRAILWTGEEQGLWGAQSYIKVSLTPRHKNEIDNISIAMESDIGTFRPLGLTFSGTNPKSQCIVKHTLELMKAINATELVLGVEGSDIVLFNEYKVPLASLNNDHRTYFYYHHTNADTMLVENSTNLDTCTALWAASSFVFADLNHKLWR</sequence>
<evidence type="ECO:0000256" key="14">
    <source>
        <dbReference type="ARBA" id="ARBA00022833"/>
    </source>
</evidence>
<keyword evidence="25" id="KW-0675">Receptor</keyword>
<dbReference type="GO" id="GO:0006508">
    <property type="term" value="P:proteolysis"/>
    <property type="evidence" value="ECO:0007669"/>
    <property type="project" value="UniProtKB-KW"/>
</dbReference>
<gene>
    <name evidence="25" type="ORF">B4U79_06379</name>
    <name evidence="24" type="ORF">B4U79_15636</name>
</gene>
<dbReference type="GO" id="GO:0070573">
    <property type="term" value="F:metallodipeptidase activity"/>
    <property type="evidence" value="ECO:0007669"/>
    <property type="project" value="InterPro"/>
</dbReference>
<evidence type="ECO:0000313" key="24">
    <source>
        <dbReference type="EMBL" id="RWS15007.1"/>
    </source>
</evidence>
<dbReference type="InterPro" id="IPR039866">
    <property type="entry name" value="CPQ"/>
</dbReference>
<comment type="subunit">
    <text evidence="20">Homodimer. The monomeric form is inactive while the homodimer is active.</text>
</comment>
<comment type="similarity">
    <text evidence="5">Belongs to the peptidase M28 family.</text>
</comment>
<keyword evidence="17" id="KW-0865">Zymogen</keyword>
<keyword evidence="7" id="KW-0964">Secreted</keyword>
<organism evidence="25 26">
    <name type="scientific">Dinothrombium tinctorium</name>
    <dbReference type="NCBI Taxonomy" id="1965070"/>
    <lineage>
        <taxon>Eukaryota</taxon>
        <taxon>Metazoa</taxon>
        <taxon>Ecdysozoa</taxon>
        <taxon>Arthropoda</taxon>
        <taxon>Chelicerata</taxon>
        <taxon>Arachnida</taxon>
        <taxon>Acari</taxon>
        <taxon>Acariformes</taxon>
        <taxon>Trombidiformes</taxon>
        <taxon>Prostigmata</taxon>
        <taxon>Anystina</taxon>
        <taxon>Parasitengona</taxon>
        <taxon>Trombidioidea</taxon>
        <taxon>Trombidiidae</taxon>
        <taxon>Dinothrombium</taxon>
    </lineage>
</organism>
<dbReference type="FunFam" id="3.50.30.30:FF:000009">
    <property type="entry name" value="Carboxypeptidase Q"/>
    <property type="match status" value="1"/>
</dbReference>
<keyword evidence="10" id="KW-0479">Metal-binding</keyword>
<evidence type="ECO:0000256" key="6">
    <source>
        <dbReference type="ARBA" id="ARBA00014116"/>
    </source>
</evidence>
<evidence type="ECO:0000256" key="9">
    <source>
        <dbReference type="ARBA" id="ARBA00022670"/>
    </source>
</evidence>
<keyword evidence="13" id="KW-0256">Endoplasmic reticulum</keyword>
<evidence type="ECO:0000256" key="5">
    <source>
        <dbReference type="ARBA" id="ARBA00010918"/>
    </source>
</evidence>
<keyword evidence="14" id="KW-0862">Zinc</keyword>
<evidence type="ECO:0000256" key="22">
    <source>
        <dbReference type="SAM" id="SignalP"/>
    </source>
</evidence>
<evidence type="ECO:0000256" key="3">
    <source>
        <dbReference type="ARBA" id="ARBA00004555"/>
    </source>
</evidence>
<dbReference type="PANTHER" id="PTHR12053">
    <property type="entry name" value="PROTEASE FAMILY M28 PLASMA GLUTAMATE CARBOXYPEPTIDASE-RELATED"/>
    <property type="match status" value="1"/>
</dbReference>
<evidence type="ECO:0000256" key="7">
    <source>
        <dbReference type="ARBA" id="ARBA00022525"/>
    </source>
</evidence>
<evidence type="ECO:0000256" key="1">
    <source>
        <dbReference type="ARBA" id="ARBA00004240"/>
    </source>
</evidence>
<dbReference type="Gene3D" id="3.40.630.10">
    <property type="entry name" value="Zn peptidases"/>
    <property type="match status" value="1"/>
</dbReference>
<evidence type="ECO:0000256" key="8">
    <source>
        <dbReference type="ARBA" id="ARBA00022645"/>
    </source>
</evidence>
<dbReference type="STRING" id="1965070.A0A3S3PGW6"/>
<keyword evidence="19" id="KW-0458">Lysosome</keyword>
<dbReference type="GO" id="GO:0005783">
    <property type="term" value="C:endoplasmic reticulum"/>
    <property type="evidence" value="ECO:0007669"/>
    <property type="project" value="UniProtKB-SubCell"/>
</dbReference>
<dbReference type="InterPro" id="IPR007484">
    <property type="entry name" value="Peptidase_M28"/>
</dbReference>
<reference evidence="25 26" key="1">
    <citation type="journal article" date="2018" name="Gigascience">
        <title>Genomes of trombidid mites reveal novel predicted allergens and laterally-transferred genes associated with secondary metabolism.</title>
        <authorList>
            <person name="Dong X."/>
            <person name="Chaisiri K."/>
            <person name="Xia D."/>
            <person name="Armstrong S.D."/>
            <person name="Fang Y."/>
            <person name="Donnelly M.J."/>
            <person name="Kadowaki T."/>
            <person name="McGarry J.W."/>
            <person name="Darby A.C."/>
            <person name="Makepeace B.L."/>
        </authorList>
    </citation>
    <scope>NUCLEOTIDE SEQUENCE [LARGE SCALE GENOMIC DNA]</scope>
    <source>
        <strain evidence="25">UoL-WK</strain>
    </source>
</reference>
<dbReference type="Proteomes" id="UP000285301">
    <property type="component" value="Unassembled WGS sequence"/>
</dbReference>
<keyword evidence="18" id="KW-0325">Glycoprotein</keyword>
<evidence type="ECO:0000256" key="21">
    <source>
        <dbReference type="ARBA" id="ARBA00033328"/>
    </source>
</evidence>
<proteinExistence type="inferred from homology"/>
<evidence type="ECO:0000256" key="15">
    <source>
        <dbReference type="ARBA" id="ARBA00023034"/>
    </source>
</evidence>
<dbReference type="GO" id="GO:0043171">
    <property type="term" value="P:peptide catabolic process"/>
    <property type="evidence" value="ECO:0007669"/>
    <property type="project" value="TreeGrafter"/>
</dbReference>
<dbReference type="EMBL" id="NCKU01000569">
    <property type="protein sequence ID" value="RWS15007.1"/>
    <property type="molecule type" value="Genomic_DNA"/>
</dbReference>
<feature type="chain" id="PRO_5033399038" description="Carboxypeptidase Q" evidence="22">
    <location>
        <begin position="22"/>
        <end position="466"/>
    </location>
</feature>
<dbReference type="GO" id="GO:0005764">
    <property type="term" value="C:lysosome"/>
    <property type="evidence" value="ECO:0007669"/>
    <property type="project" value="UniProtKB-SubCell"/>
</dbReference>
<dbReference type="AlphaFoldDB" id="A0A3S3PGW6"/>
<dbReference type="EMBL" id="NCKU01000567">
    <property type="protein sequence ID" value="RWS15013.1"/>
    <property type="molecule type" value="Genomic_DNA"/>
</dbReference>
<dbReference type="FunFam" id="3.40.630.10:FF:000036">
    <property type="entry name" value="Carboxypeptidase Q"/>
    <property type="match status" value="1"/>
</dbReference>
<evidence type="ECO:0000256" key="4">
    <source>
        <dbReference type="ARBA" id="ARBA00004613"/>
    </source>
</evidence>
<evidence type="ECO:0000259" key="23">
    <source>
        <dbReference type="Pfam" id="PF04389"/>
    </source>
</evidence>
<dbReference type="GO" id="GO:0005615">
    <property type="term" value="C:extracellular space"/>
    <property type="evidence" value="ECO:0007669"/>
    <property type="project" value="TreeGrafter"/>
</dbReference>
<keyword evidence="8" id="KW-0121">Carboxypeptidase</keyword>